<organism evidence="1 2">
    <name type="scientific">Mucilaginibacter gossypiicola</name>
    <dbReference type="NCBI Taxonomy" id="551995"/>
    <lineage>
        <taxon>Bacteria</taxon>
        <taxon>Pseudomonadati</taxon>
        <taxon>Bacteroidota</taxon>
        <taxon>Sphingobacteriia</taxon>
        <taxon>Sphingobacteriales</taxon>
        <taxon>Sphingobacteriaceae</taxon>
        <taxon>Mucilaginibacter</taxon>
    </lineage>
</organism>
<accession>A0A1H8A9T2</accession>
<evidence type="ECO:0000313" key="2">
    <source>
        <dbReference type="Proteomes" id="UP000198942"/>
    </source>
</evidence>
<proteinExistence type="predicted"/>
<evidence type="ECO:0000313" key="1">
    <source>
        <dbReference type="EMBL" id="SEM66578.1"/>
    </source>
</evidence>
<keyword evidence="2" id="KW-1185">Reference proteome</keyword>
<dbReference type="Proteomes" id="UP000198942">
    <property type="component" value="Unassembled WGS sequence"/>
</dbReference>
<dbReference type="AlphaFoldDB" id="A0A1H8A9T2"/>
<dbReference type="RefSeq" id="WP_091206899.1">
    <property type="nucleotide sequence ID" value="NZ_FOCL01000001.1"/>
</dbReference>
<name>A0A1H8A9T2_9SPHI</name>
<dbReference type="STRING" id="551995.SAMN05192574_101394"/>
<reference evidence="2" key="1">
    <citation type="submission" date="2016-10" db="EMBL/GenBank/DDBJ databases">
        <authorList>
            <person name="Varghese N."/>
            <person name="Submissions S."/>
        </authorList>
    </citation>
    <scope>NUCLEOTIDE SEQUENCE [LARGE SCALE GENOMIC DNA]</scope>
    <source>
        <strain evidence="2">Gh-48</strain>
    </source>
</reference>
<gene>
    <name evidence="1" type="ORF">SAMN05192574_101394</name>
</gene>
<dbReference type="OrthoDB" id="696745at2"/>
<protein>
    <submittedName>
        <fullName evidence="1">Uncharacterized protein</fullName>
    </submittedName>
</protein>
<dbReference type="EMBL" id="FOCL01000001">
    <property type="protein sequence ID" value="SEM66578.1"/>
    <property type="molecule type" value="Genomic_DNA"/>
</dbReference>
<sequence length="670" mass="74860">MLLRLQLISTGQFFVMAVDGALTIEINSTIFNNEDDFLGSLSYSGSLPLEDNRALIANAHFIATAAGLRELDVRMWLGNLPYKVTRFLFTIEDKTIAYNLLIDKGILAKDMSTRMMNQLYIPGSSGIIGAYDAETFGAFMLDTATAAPGVYPLVFFPIKNDGAYKEIDPSQYGDYPDIDFPVSKYMNEWRITSGVGSFFVNAGIDPKSQTFLPFFNLVYVLKQVLAFYGLSATGTMLNDPDIKRIFIYSQVSIDVYIVADYPTYMPAITVTEFLKTVRNRFGALIDQDTTRKICYVESLLYLQDSPETVDLRDKQVLDYREISGQATGYTITQPVDDKDDAFSDTDKNNLPKMVIGDGLTEITLADVATKMINEDSPATVSAAQWRIPYMKQPVHAVAPFTQIQAQEYADRNNFKLRFLYYHGMQHDAAGYTYPYGSTDNVDQAGTQLTKFTLSLTPSGTSYQSLQQKYTFLKNTKPFEMGFRLTKEEFLNLSVHKRYLIRDFNKATISCILSSFTADIADEQTVKAKLTLYPVVRPNNTVQIEPPPPDVPGPGEDNGTVYVKLQQRNIASTDFPFPPPGYRTYHCDLYAVFFEDAAATIPKTVVGLPVRYNITTYYTGGSETTNGTVTTTCNGTETELQHGAPISSNSGGPYTAWSYKLMPSAYYHILT</sequence>